<accession>A0A2I0VF17</accession>
<dbReference type="EMBL" id="KZ503706">
    <property type="protein sequence ID" value="PKU62018.1"/>
    <property type="molecule type" value="Genomic_DNA"/>
</dbReference>
<organism evidence="1 2">
    <name type="scientific">Dendrobium catenatum</name>
    <dbReference type="NCBI Taxonomy" id="906689"/>
    <lineage>
        <taxon>Eukaryota</taxon>
        <taxon>Viridiplantae</taxon>
        <taxon>Streptophyta</taxon>
        <taxon>Embryophyta</taxon>
        <taxon>Tracheophyta</taxon>
        <taxon>Spermatophyta</taxon>
        <taxon>Magnoliopsida</taxon>
        <taxon>Liliopsida</taxon>
        <taxon>Asparagales</taxon>
        <taxon>Orchidaceae</taxon>
        <taxon>Epidendroideae</taxon>
        <taxon>Malaxideae</taxon>
        <taxon>Dendrobiinae</taxon>
        <taxon>Dendrobium</taxon>
    </lineage>
</organism>
<dbReference type="InterPro" id="IPR043502">
    <property type="entry name" value="DNA/RNA_pol_sf"/>
</dbReference>
<sequence length="84" mass="9665">MIIKLDIAKTYDNINWSFIYKMLSLFYFDLKFMNLIKSCIESPFFSIIVNGKTHGYFQASHGLRQGDLCLRLSLLLPLIISLGA</sequence>
<proteinExistence type="predicted"/>
<reference evidence="1 2" key="2">
    <citation type="journal article" date="2017" name="Nature">
        <title>The Apostasia genome and the evolution of orchids.</title>
        <authorList>
            <person name="Zhang G.Q."/>
            <person name="Liu K.W."/>
            <person name="Li Z."/>
            <person name="Lohaus R."/>
            <person name="Hsiao Y.Y."/>
            <person name="Niu S.C."/>
            <person name="Wang J.Y."/>
            <person name="Lin Y.C."/>
            <person name="Xu Q."/>
            <person name="Chen L.J."/>
            <person name="Yoshida K."/>
            <person name="Fujiwara S."/>
            <person name="Wang Z.W."/>
            <person name="Zhang Y.Q."/>
            <person name="Mitsuda N."/>
            <person name="Wang M."/>
            <person name="Liu G.H."/>
            <person name="Pecoraro L."/>
            <person name="Huang H.X."/>
            <person name="Xiao X.J."/>
            <person name="Lin M."/>
            <person name="Wu X.Y."/>
            <person name="Wu W.L."/>
            <person name="Chen Y.Y."/>
            <person name="Chang S.B."/>
            <person name="Sakamoto S."/>
            <person name="Ohme-Takagi M."/>
            <person name="Yagi M."/>
            <person name="Zeng S.J."/>
            <person name="Shen C.Y."/>
            <person name="Yeh C.M."/>
            <person name="Luo Y.B."/>
            <person name="Tsai W.C."/>
            <person name="Van de Peer Y."/>
            <person name="Liu Z.J."/>
        </authorList>
    </citation>
    <scope>NUCLEOTIDE SEQUENCE [LARGE SCALE GENOMIC DNA]</scope>
    <source>
        <tissue evidence="1">The whole plant</tissue>
    </source>
</reference>
<evidence type="ECO:0000313" key="2">
    <source>
        <dbReference type="Proteomes" id="UP000233837"/>
    </source>
</evidence>
<dbReference type="Proteomes" id="UP000233837">
    <property type="component" value="Unassembled WGS sequence"/>
</dbReference>
<dbReference type="SUPFAM" id="SSF56672">
    <property type="entry name" value="DNA/RNA polymerases"/>
    <property type="match status" value="1"/>
</dbReference>
<reference evidence="1 2" key="1">
    <citation type="journal article" date="2016" name="Sci. Rep.">
        <title>The Dendrobium catenatum Lindl. genome sequence provides insights into polysaccharide synthase, floral development and adaptive evolution.</title>
        <authorList>
            <person name="Zhang G.Q."/>
            <person name="Xu Q."/>
            <person name="Bian C."/>
            <person name="Tsai W.C."/>
            <person name="Yeh C.M."/>
            <person name="Liu K.W."/>
            <person name="Yoshida K."/>
            <person name="Zhang L.S."/>
            <person name="Chang S.B."/>
            <person name="Chen F."/>
            <person name="Shi Y."/>
            <person name="Su Y.Y."/>
            <person name="Zhang Y.Q."/>
            <person name="Chen L.J."/>
            <person name="Yin Y."/>
            <person name="Lin M."/>
            <person name="Huang H."/>
            <person name="Deng H."/>
            <person name="Wang Z.W."/>
            <person name="Zhu S.L."/>
            <person name="Zhao X."/>
            <person name="Deng C."/>
            <person name="Niu S.C."/>
            <person name="Huang J."/>
            <person name="Wang M."/>
            <person name="Liu G.H."/>
            <person name="Yang H.J."/>
            <person name="Xiao X.J."/>
            <person name="Hsiao Y.Y."/>
            <person name="Wu W.L."/>
            <person name="Chen Y.Y."/>
            <person name="Mitsuda N."/>
            <person name="Ohme-Takagi M."/>
            <person name="Luo Y.B."/>
            <person name="Van de Peer Y."/>
            <person name="Liu Z.J."/>
        </authorList>
    </citation>
    <scope>NUCLEOTIDE SEQUENCE [LARGE SCALE GENOMIC DNA]</scope>
    <source>
        <tissue evidence="1">The whole plant</tissue>
    </source>
</reference>
<protein>
    <submittedName>
        <fullName evidence="1">Uncharacterized protein</fullName>
    </submittedName>
</protein>
<keyword evidence="2" id="KW-1185">Reference proteome</keyword>
<dbReference type="AlphaFoldDB" id="A0A2I0VF17"/>
<evidence type="ECO:0000313" key="1">
    <source>
        <dbReference type="EMBL" id="PKU62018.1"/>
    </source>
</evidence>
<name>A0A2I0VF17_9ASPA</name>
<gene>
    <name evidence="1" type="ORF">MA16_Dca012127</name>
</gene>